<organism evidence="1 2">
    <name type="scientific">Novosphingobium umbonatum</name>
    <dbReference type="NCBI Taxonomy" id="1908524"/>
    <lineage>
        <taxon>Bacteria</taxon>
        <taxon>Pseudomonadati</taxon>
        <taxon>Pseudomonadota</taxon>
        <taxon>Alphaproteobacteria</taxon>
        <taxon>Sphingomonadales</taxon>
        <taxon>Sphingomonadaceae</taxon>
        <taxon>Novosphingobium</taxon>
    </lineage>
</organism>
<evidence type="ECO:0000313" key="2">
    <source>
        <dbReference type="Proteomes" id="UP000282837"/>
    </source>
</evidence>
<dbReference type="AlphaFoldDB" id="A0A3S2V5C8"/>
<proteinExistence type="predicted"/>
<reference evidence="1 2" key="1">
    <citation type="submission" date="2019-01" db="EMBL/GenBank/DDBJ databases">
        <authorList>
            <person name="Chen W.-M."/>
        </authorList>
    </citation>
    <scope>NUCLEOTIDE SEQUENCE [LARGE SCALE GENOMIC DNA]</scope>
    <source>
        <strain evidence="1 2">FSY-9</strain>
    </source>
</reference>
<keyword evidence="2" id="KW-1185">Reference proteome</keyword>
<dbReference type="InterPro" id="IPR008861">
    <property type="entry name" value="GpX-like"/>
</dbReference>
<accession>A0A3S2V5C8</accession>
<dbReference type="RefSeq" id="WP_127710519.1">
    <property type="nucleotide sequence ID" value="NZ_SACO01000011.1"/>
</dbReference>
<protein>
    <submittedName>
        <fullName evidence="1">Phage tail protein</fullName>
    </submittedName>
</protein>
<evidence type="ECO:0000313" key="1">
    <source>
        <dbReference type="EMBL" id="RVU03935.1"/>
    </source>
</evidence>
<sequence>MGTITATALDGETVDEICWRMLGATAGVTEQVLALNAGLAAAGPRLPAGTQVTLPDTASAATATATIDIVQLWN</sequence>
<name>A0A3S2V5C8_9SPHN</name>
<gene>
    <name evidence="1" type="ORF">EOE18_13855</name>
</gene>
<dbReference type="EMBL" id="SACO01000011">
    <property type="protein sequence ID" value="RVU03935.1"/>
    <property type="molecule type" value="Genomic_DNA"/>
</dbReference>
<dbReference type="Pfam" id="PF05489">
    <property type="entry name" value="Phage_tail_X"/>
    <property type="match status" value="1"/>
</dbReference>
<dbReference type="OrthoDB" id="8759063at2"/>
<comment type="caution">
    <text evidence="1">The sequence shown here is derived from an EMBL/GenBank/DDBJ whole genome shotgun (WGS) entry which is preliminary data.</text>
</comment>
<dbReference type="Proteomes" id="UP000282837">
    <property type="component" value="Unassembled WGS sequence"/>
</dbReference>